<evidence type="ECO:0000259" key="7">
    <source>
        <dbReference type="Pfam" id="PF20434"/>
    </source>
</evidence>
<keyword evidence="6" id="KW-0812">Transmembrane</keyword>
<gene>
    <name evidence="9" type="primary">LOC103496926</name>
</gene>
<comment type="subcellular location">
    <subcellularLocation>
        <location evidence="1">Golgi apparatus membrane</location>
        <topology evidence="1">Multi-pass membrane protein</topology>
    </subcellularLocation>
</comment>
<evidence type="ECO:0000256" key="4">
    <source>
        <dbReference type="ARBA" id="ARBA00038928"/>
    </source>
</evidence>
<comment type="catalytic activity">
    <reaction evidence="5">
        <text>[protein]-C-terminal S-[(2E,6E)-farnesyl]-L-cysteine methyl ester + H2O = [protein]-C-terminal S-[(2E,6E)-farnesyl]-L-cysteine + methanol + H(+)</text>
        <dbReference type="Rhea" id="RHEA:48520"/>
        <dbReference type="Rhea" id="RHEA-COMP:12125"/>
        <dbReference type="Rhea" id="RHEA-COMP:12126"/>
        <dbReference type="ChEBI" id="CHEBI:15377"/>
        <dbReference type="ChEBI" id="CHEBI:15378"/>
        <dbReference type="ChEBI" id="CHEBI:17790"/>
        <dbReference type="ChEBI" id="CHEBI:90510"/>
        <dbReference type="ChEBI" id="CHEBI:90511"/>
        <dbReference type="EC" id="3.1.1.n2"/>
    </reaction>
</comment>
<keyword evidence="8" id="KW-1185">Reference proteome</keyword>
<comment type="similarity">
    <text evidence="3">Belongs to the AB hydrolase superfamily. Isoprenylcysteine methylesterase family.</text>
</comment>
<reference evidence="9" key="1">
    <citation type="submission" date="2025-08" db="UniProtKB">
        <authorList>
            <consortium name="RefSeq"/>
        </authorList>
    </citation>
    <scope>IDENTIFICATION</scope>
    <source>
        <tissue evidence="9">Stem</tissue>
    </source>
</reference>
<feature type="transmembrane region" description="Helical" evidence="6">
    <location>
        <begin position="62"/>
        <end position="91"/>
    </location>
</feature>
<evidence type="ECO:0000256" key="5">
    <source>
        <dbReference type="ARBA" id="ARBA00049507"/>
    </source>
</evidence>
<evidence type="ECO:0000256" key="3">
    <source>
        <dbReference type="ARBA" id="ARBA00038028"/>
    </source>
</evidence>
<evidence type="ECO:0000313" key="8">
    <source>
        <dbReference type="Proteomes" id="UP001652600"/>
    </source>
</evidence>
<keyword evidence="6" id="KW-1133">Transmembrane helix</keyword>
<dbReference type="GeneID" id="103496926"/>
<keyword evidence="2" id="KW-0378">Hydrolase</keyword>
<protein>
    <recommendedName>
        <fullName evidence="4">protein-S-isoprenylcysteine alpha-carbonyl methylesterase</fullName>
        <ecNumber evidence="4">3.1.1.n2</ecNumber>
    </recommendedName>
</protein>
<dbReference type="EC" id="3.1.1.n2" evidence="4"/>
<dbReference type="SUPFAM" id="SSF53474">
    <property type="entry name" value="alpha/beta-Hydrolases"/>
    <property type="match status" value="1"/>
</dbReference>
<dbReference type="InterPro" id="IPR049492">
    <property type="entry name" value="BD-FAE-like_dom"/>
</dbReference>
<organism evidence="8 9">
    <name type="scientific">Cucumis melo</name>
    <name type="common">Muskmelon</name>
    <dbReference type="NCBI Taxonomy" id="3656"/>
    <lineage>
        <taxon>Eukaryota</taxon>
        <taxon>Viridiplantae</taxon>
        <taxon>Streptophyta</taxon>
        <taxon>Embryophyta</taxon>
        <taxon>Tracheophyta</taxon>
        <taxon>Spermatophyta</taxon>
        <taxon>Magnoliopsida</taxon>
        <taxon>eudicotyledons</taxon>
        <taxon>Gunneridae</taxon>
        <taxon>Pentapetalae</taxon>
        <taxon>rosids</taxon>
        <taxon>fabids</taxon>
        <taxon>Cucurbitales</taxon>
        <taxon>Cucurbitaceae</taxon>
        <taxon>Benincaseae</taxon>
        <taxon>Cucumis</taxon>
    </lineage>
</organism>
<dbReference type="PANTHER" id="PTHR48081">
    <property type="entry name" value="AB HYDROLASE SUPERFAMILY PROTEIN C4A8.06C"/>
    <property type="match status" value="1"/>
</dbReference>
<dbReference type="Proteomes" id="UP001652600">
    <property type="component" value="Chromosome 5"/>
</dbReference>
<evidence type="ECO:0000256" key="6">
    <source>
        <dbReference type="SAM" id="Phobius"/>
    </source>
</evidence>
<evidence type="ECO:0000313" key="9">
    <source>
        <dbReference type="RefSeq" id="XP_008457189.2"/>
    </source>
</evidence>
<evidence type="ECO:0000256" key="1">
    <source>
        <dbReference type="ARBA" id="ARBA00004653"/>
    </source>
</evidence>
<accession>A0A1S3C682</accession>
<dbReference type="AlphaFoldDB" id="A0A1S3C682"/>
<dbReference type="InterPro" id="IPR050300">
    <property type="entry name" value="GDXG_lipolytic_enzyme"/>
</dbReference>
<dbReference type="RefSeq" id="XP_008457189.2">
    <property type="nucleotide sequence ID" value="XM_008458967.3"/>
</dbReference>
<evidence type="ECO:0000256" key="2">
    <source>
        <dbReference type="ARBA" id="ARBA00022801"/>
    </source>
</evidence>
<dbReference type="PANTHER" id="PTHR48081:SF33">
    <property type="entry name" value="KYNURENINE FORMAMIDASE"/>
    <property type="match status" value="1"/>
</dbReference>
<dbReference type="Gene3D" id="3.40.50.1820">
    <property type="entry name" value="alpha/beta hydrolase"/>
    <property type="match status" value="2"/>
</dbReference>
<proteinExistence type="inferred from homology"/>
<keyword evidence="6" id="KW-0472">Membrane</keyword>
<dbReference type="InterPro" id="IPR029058">
    <property type="entry name" value="AB_hydrolase_fold"/>
</dbReference>
<feature type="domain" description="BD-FAE-like" evidence="7">
    <location>
        <begin position="138"/>
        <end position="229"/>
    </location>
</feature>
<dbReference type="Pfam" id="PF20434">
    <property type="entry name" value="BD-FAE"/>
    <property type="match status" value="1"/>
</dbReference>
<name>A0A1S3C682_CUCME</name>
<sequence>MASTEITVDAMLIKEYANEDPNQHPFLLHLTTQAATAAANFKRQRRHRLSRESVLPRRRRSLGHIVMHAVTFTFLPLRLCFNFLLCLWIGYKWIARFVSFLCYVAFISPGLLQVAYYYSYCGQIRKNIKYGDQPRNSLDIYLPKTRHGQKPKPVVVFVIGGAWILGNKAHGYLLGSQLSERDIIVACLDYRNFPQGTMSDMIKDVSEGISFVFNNIAEYGGDINRYNLINLKDHFHSRGLHRSIFLSIMEGEESLQRFSPEVMVQDPKIEDAVSLLPHFILFHGTADYSIPLDSCKSFAEVLERIGVKVETVLYKGKTHTDLFVQDPMRGGKDQLVEDLIFIIHENDRDAFARNPMARQRRRLVPELLLKLACTVSPF</sequence>
<dbReference type="GO" id="GO:0016787">
    <property type="term" value="F:hydrolase activity"/>
    <property type="evidence" value="ECO:0007669"/>
    <property type="project" value="UniProtKB-KW"/>
</dbReference>
<dbReference type="GO" id="GO:0000139">
    <property type="term" value="C:Golgi membrane"/>
    <property type="evidence" value="ECO:0007669"/>
    <property type="project" value="UniProtKB-SubCell"/>
</dbReference>
<feature type="transmembrane region" description="Helical" evidence="6">
    <location>
        <begin position="97"/>
        <end position="119"/>
    </location>
</feature>